<evidence type="ECO:0000256" key="1">
    <source>
        <dbReference type="ARBA" id="ARBA00004365"/>
    </source>
</evidence>
<dbReference type="GO" id="GO:0009424">
    <property type="term" value="C:bacterial-type flagellum hook"/>
    <property type="evidence" value="ECO:0007669"/>
    <property type="project" value="UniProtKB-UniRule"/>
</dbReference>
<dbReference type="RefSeq" id="WP_130649034.1">
    <property type="nucleotide sequence ID" value="NZ_BMHA01000007.1"/>
</dbReference>
<keyword evidence="6 7" id="KW-0975">Bacterial flagellum</keyword>
<dbReference type="PANTHER" id="PTHR30033">
    <property type="entry name" value="FLAGELLAR HOOK-ASSOCIATED PROTEIN 1"/>
    <property type="match status" value="1"/>
</dbReference>
<reference evidence="11" key="1">
    <citation type="journal article" date="2014" name="Int. J. Syst. Evol. Microbiol.">
        <title>Complete genome sequence of Corynebacterium casei LMG S-19264T (=DSM 44701T), isolated from a smear-ripened cheese.</title>
        <authorList>
            <consortium name="US DOE Joint Genome Institute (JGI-PGF)"/>
            <person name="Walter F."/>
            <person name="Albersmeier A."/>
            <person name="Kalinowski J."/>
            <person name="Ruckert C."/>
        </authorList>
    </citation>
    <scope>NUCLEOTIDE SEQUENCE</scope>
    <source>
        <strain evidence="11">CGMCC 1.14988</strain>
    </source>
</reference>
<name>A0A8J3AE49_9ACTN</name>
<keyword evidence="11" id="KW-0282">Flagellum</keyword>
<evidence type="ECO:0000259" key="9">
    <source>
        <dbReference type="Pfam" id="PF06429"/>
    </source>
</evidence>
<feature type="domain" description="Flagellar basal body rod protein N-terminal" evidence="8">
    <location>
        <begin position="6"/>
        <end position="36"/>
    </location>
</feature>
<evidence type="ECO:0000256" key="2">
    <source>
        <dbReference type="ARBA" id="ARBA00004613"/>
    </source>
</evidence>
<keyword evidence="5 7" id="KW-0964">Secreted</keyword>
<dbReference type="PANTHER" id="PTHR30033:SF1">
    <property type="entry name" value="FLAGELLAR HOOK-ASSOCIATED PROTEIN 1"/>
    <property type="match status" value="1"/>
</dbReference>
<evidence type="ECO:0000256" key="5">
    <source>
        <dbReference type="ARBA" id="ARBA00022525"/>
    </source>
</evidence>
<dbReference type="OrthoDB" id="9802553at2"/>
<accession>A0A8J3AE49</accession>
<dbReference type="InterPro" id="IPR053927">
    <property type="entry name" value="FlgK_helical"/>
</dbReference>
<feature type="domain" description="Flagellar hook-associated protein FlgK helical" evidence="10">
    <location>
        <begin position="93"/>
        <end position="321"/>
    </location>
</feature>
<evidence type="ECO:0000259" key="8">
    <source>
        <dbReference type="Pfam" id="PF00460"/>
    </source>
</evidence>
<dbReference type="PRINTS" id="PR01005">
    <property type="entry name" value="FLGHOOKAP1"/>
</dbReference>
<evidence type="ECO:0000313" key="11">
    <source>
        <dbReference type="EMBL" id="GGI06665.1"/>
    </source>
</evidence>
<dbReference type="GO" id="GO:0005576">
    <property type="term" value="C:extracellular region"/>
    <property type="evidence" value="ECO:0007669"/>
    <property type="project" value="UniProtKB-SubCell"/>
</dbReference>
<dbReference type="Pfam" id="PF06429">
    <property type="entry name" value="Flg_bbr_C"/>
    <property type="match status" value="1"/>
</dbReference>
<dbReference type="GO" id="GO:0044780">
    <property type="term" value="P:bacterial-type flagellum assembly"/>
    <property type="evidence" value="ECO:0007669"/>
    <property type="project" value="InterPro"/>
</dbReference>
<evidence type="ECO:0000256" key="4">
    <source>
        <dbReference type="ARBA" id="ARBA00016244"/>
    </source>
</evidence>
<dbReference type="InterPro" id="IPR010930">
    <property type="entry name" value="Flg_bb/hook_C_dom"/>
</dbReference>
<dbReference type="SUPFAM" id="SSF64518">
    <property type="entry name" value="Phase 1 flagellin"/>
    <property type="match status" value="1"/>
</dbReference>
<dbReference type="EMBL" id="BMHA01000007">
    <property type="protein sequence ID" value="GGI06665.1"/>
    <property type="molecule type" value="Genomic_DNA"/>
</dbReference>
<reference evidence="11" key="2">
    <citation type="submission" date="2020-09" db="EMBL/GenBank/DDBJ databases">
        <authorList>
            <person name="Sun Q."/>
            <person name="Zhou Y."/>
        </authorList>
    </citation>
    <scope>NUCLEOTIDE SEQUENCE</scope>
    <source>
        <strain evidence="11">CGMCC 1.14988</strain>
    </source>
</reference>
<dbReference type="Proteomes" id="UP000650511">
    <property type="component" value="Unassembled WGS sequence"/>
</dbReference>
<dbReference type="Pfam" id="PF00460">
    <property type="entry name" value="Flg_bb_rod"/>
    <property type="match status" value="1"/>
</dbReference>
<keyword evidence="12" id="KW-1185">Reference proteome</keyword>
<comment type="subcellular location">
    <subcellularLocation>
        <location evidence="1 7">Bacterial flagellum</location>
    </subcellularLocation>
    <subcellularLocation>
        <location evidence="2 7">Secreted</location>
    </subcellularLocation>
</comment>
<dbReference type="NCBIfam" id="TIGR02492">
    <property type="entry name" value="flgK_ends"/>
    <property type="match status" value="1"/>
</dbReference>
<keyword evidence="11" id="KW-0966">Cell projection</keyword>
<comment type="similarity">
    <text evidence="3 7">Belongs to the flagella basal body rod proteins family.</text>
</comment>
<dbReference type="GO" id="GO:0005198">
    <property type="term" value="F:structural molecule activity"/>
    <property type="evidence" value="ECO:0007669"/>
    <property type="project" value="UniProtKB-UniRule"/>
</dbReference>
<dbReference type="InterPro" id="IPR001444">
    <property type="entry name" value="Flag_bb_rod_N"/>
</dbReference>
<evidence type="ECO:0000259" key="10">
    <source>
        <dbReference type="Pfam" id="PF22638"/>
    </source>
</evidence>
<dbReference type="Pfam" id="PF22638">
    <property type="entry name" value="FlgK_D1"/>
    <property type="match status" value="1"/>
</dbReference>
<keyword evidence="11" id="KW-0969">Cilium</keyword>
<gene>
    <name evidence="7 11" type="primary">flgK</name>
    <name evidence="11" type="ORF">GCM10011354_20230</name>
</gene>
<dbReference type="AlphaFoldDB" id="A0A8J3AE49"/>
<sequence length="485" mass="50293">MSFVGLYTGLSGVRAAQVGIDITSHNVANAATPGYTRQRVELAARPTYQAPGANIGTGVDVTTIGRLRDGFLDARFRTAVADHAASSVRGDLLGRLEQLTGEPQQGVSTRLTRLWEAAESWANNPADPATRRQVLSELSSVSDTLRSTAAAWDALEADVTSRRDTQVAMVNKTLESLAALDQRIADTDPTRVGPDLYDQRDLLLDEVARLTGGEVRIDTEGRALVTVPGADGQPVDLLRTGERAKLFVDADAGSIAVVTLDATDADGAPVVAAGGEIGGLHQVLSADLPQWRRELDAFTEAFVAAVNGVNAGGAVADGDGGSRPGDVLMTFEPGNAAASVRLADGVGVGHLAAGALPTTDGVHDPSLAPAPNDGRNARLFADLRTARLDADGNPTAGGSSLENRLADLVVGLAADVRAAKGAADGARAVSVGAELARLQEHGVSLDEEMVGLVRYQRSLEAASRVMTAVDEALDVLINRTGIVGR</sequence>
<proteinExistence type="inferred from homology"/>
<protein>
    <recommendedName>
        <fullName evidence="4 7">Flagellar hook-associated protein 1</fullName>
        <shortName evidence="7">HAP1</shortName>
    </recommendedName>
</protein>
<evidence type="ECO:0000256" key="7">
    <source>
        <dbReference type="RuleBase" id="RU362065"/>
    </source>
</evidence>
<comment type="caution">
    <text evidence="11">The sequence shown here is derived from an EMBL/GenBank/DDBJ whole genome shotgun (WGS) entry which is preliminary data.</text>
</comment>
<organism evidence="11 12">
    <name type="scientific">Egicoccus halophilus</name>
    <dbReference type="NCBI Taxonomy" id="1670830"/>
    <lineage>
        <taxon>Bacteria</taxon>
        <taxon>Bacillati</taxon>
        <taxon>Actinomycetota</taxon>
        <taxon>Nitriliruptoria</taxon>
        <taxon>Egicoccales</taxon>
        <taxon>Egicoccaceae</taxon>
        <taxon>Egicoccus</taxon>
    </lineage>
</organism>
<evidence type="ECO:0000256" key="6">
    <source>
        <dbReference type="ARBA" id="ARBA00023143"/>
    </source>
</evidence>
<dbReference type="InterPro" id="IPR002371">
    <property type="entry name" value="FlgK"/>
</dbReference>
<evidence type="ECO:0000313" key="12">
    <source>
        <dbReference type="Proteomes" id="UP000650511"/>
    </source>
</evidence>
<evidence type="ECO:0000256" key="3">
    <source>
        <dbReference type="ARBA" id="ARBA00009677"/>
    </source>
</evidence>
<feature type="domain" description="Flagellar basal-body/hook protein C-terminal" evidence="9">
    <location>
        <begin position="441"/>
        <end position="478"/>
    </location>
</feature>